<dbReference type="RefSeq" id="WP_015066198.1">
    <property type="nucleotide sequence ID" value="NZ_CAXGIV010000003.1"/>
</dbReference>
<dbReference type="SUPFAM" id="SSF50022">
    <property type="entry name" value="ISP domain"/>
    <property type="match status" value="1"/>
</dbReference>
<dbReference type="GO" id="GO:0008942">
    <property type="term" value="F:nitrite reductase [NAD(P)H] activity"/>
    <property type="evidence" value="ECO:0007669"/>
    <property type="project" value="InterPro"/>
</dbReference>
<protein>
    <submittedName>
        <fullName evidence="4">Nitrite reductase small subunit</fullName>
    </submittedName>
</protein>
<dbReference type="EMBL" id="CP013928">
    <property type="protein sequence ID" value="AMJ77392.1"/>
    <property type="molecule type" value="Genomic_DNA"/>
</dbReference>
<name>A0AAC9ACK1_9ALTE</name>
<dbReference type="GO" id="GO:0042128">
    <property type="term" value="P:nitrate assimilation"/>
    <property type="evidence" value="ECO:0007669"/>
    <property type="project" value="UniProtKB-KW"/>
</dbReference>
<dbReference type="PANTHER" id="PTHR40562">
    <property type="match status" value="1"/>
</dbReference>
<dbReference type="NCBIfam" id="TIGR02378">
    <property type="entry name" value="nirD_assim_sml"/>
    <property type="match status" value="1"/>
</dbReference>
<dbReference type="GO" id="GO:0051537">
    <property type="term" value="F:2 iron, 2 sulfur cluster binding"/>
    <property type="evidence" value="ECO:0007669"/>
    <property type="project" value="InterPro"/>
</dbReference>
<evidence type="ECO:0000313" key="4">
    <source>
        <dbReference type="EMBL" id="AMJ77392.1"/>
    </source>
</evidence>
<dbReference type="InterPro" id="IPR017881">
    <property type="entry name" value="NirD"/>
</dbReference>
<dbReference type="Pfam" id="PF13806">
    <property type="entry name" value="Rieske_2"/>
    <property type="match status" value="1"/>
</dbReference>
<dbReference type="Proteomes" id="UP000061468">
    <property type="component" value="Chromosome"/>
</dbReference>
<dbReference type="PANTHER" id="PTHR40562:SF1">
    <property type="entry name" value="NITRITE REDUCTASE (NADH) SMALL SUBUNIT"/>
    <property type="match status" value="1"/>
</dbReference>
<dbReference type="AlphaFoldDB" id="A0AAC9ACK1"/>
<accession>A0AAC9ACK1</accession>
<feature type="domain" description="Rieske-like [2Fe-2S]" evidence="3">
    <location>
        <begin position="16"/>
        <end position="121"/>
    </location>
</feature>
<evidence type="ECO:0000256" key="2">
    <source>
        <dbReference type="ARBA" id="ARBA00023063"/>
    </source>
</evidence>
<keyword evidence="2" id="KW-0534">Nitrate assimilation</keyword>
<sequence length="123" mass="13358">MSAAPNLLASGQDIQQWHLVCETRDLVKNSGVCALVESRQIAIFCLCIKGETQVFAISNYDPIGKANVLYRGLLGSIGGAPVVASPLYKEHYFLESGLCKEHDDISVTTYPVKVEGEKVFIGI</sequence>
<keyword evidence="1" id="KW-0560">Oxidoreductase</keyword>
<dbReference type="Gene3D" id="2.102.10.10">
    <property type="entry name" value="Rieske [2Fe-2S] iron-sulphur domain"/>
    <property type="match status" value="1"/>
</dbReference>
<proteinExistence type="predicted"/>
<dbReference type="InterPro" id="IPR012748">
    <property type="entry name" value="Rieske-like_NirD"/>
</dbReference>
<gene>
    <name evidence="4" type="ORF">AV942_03220</name>
</gene>
<organism evidence="4 5">
    <name type="scientific">Alteromonas mediterranea</name>
    <dbReference type="NCBI Taxonomy" id="314275"/>
    <lineage>
        <taxon>Bacteria</taxon>
        <taxon>Pseudomonadati</taxon>
        <taxon>Pseudomonadota</taxon>
        <taxon>Gammaproteobacteria</taxon>
        <taxon>Alteromonadales</taxon>
        <taxon>Alteromonadaceae</taxon>
        <taxon>Alteromonas/Salinimonas group</taxon>
        <taxon>Alteromonas</taxon>
    </lineage>
</organism>
<dbReference type="InterPro" id="IPR036922">
    <property type="entry name" value="Rieske_2Fe-2S_sf"/>
</dbReference>
<dbReference type="PROSITE" id="PS51300">
    <property type="entry name" value="NIRD"/>
    <property type="match status" value="1"/>
</dbReference>
<evidence type="ECO:0000256" key="1">
    <source>
        <dbReference type="ARBA" id="ARBA00023002"/>
    </source>
</evidence>
<evidence type="ECO:0000259" key="3">
    <source>
        <dbReference type="Pfam" id="PF13806"/>
    </source>
</evidence>
<dbReference type="CDD" id="cd03529">
    <property type="entry name" value="Rieske_NirD"/>
    <property type="match status" value="1"/>
</dbReference>
<evidence type="ECO:0000313" key="5">
    <source>
        <dbReference type="Proteomes" id="UP000061468"/>
    </source>
</evidence>
<reference evidence="4 5" key="1">
    <citation type="submission" date="2015-12" db="EMBL/GenBank/DDBJ databases">
        <title>Intraspecies pangenome expansion in the marine bacterium Alteromonas.</title>
        <authorList>
            <person name="Lopez-Perez M."/>
            <person name="Rodriguez-Valera F."/>
        </authorList>
    </citation>
    <scope>NUCLEOTIDE SEQUENCE [LARGE SCALE GENOMIC DNA]</scope>
    <source>
        <strain evidence="4 5">UM8</strain>
    </source>
</reference>